<dbReference type="InterPro" id="IPR008906">
    <property type="entry name" value="HATC_C_dom"/>
</dbReference>
<organism evidence="13 14">
    <name type="scientific">Chenopodium quinoa</name>
    <name type="common">Quinoa</name>
    <dbReference type="NCBI Taxonomy" id="63459"/>
    <lineage>
        <taxon>Eukaryota</taxon>
        <taxon>Viridiplantae</taxon>
        <taxon>Streptophyta</taxon>
        <taxon>Embryophyta</taxon>
        <taxon>Tracheophyta</taxon>
        <taxon>Spermatophyta</taxon>
        <taxon>Magnoliopsida</taxon>
        <taxon>eudicotyledons</taxon>
        <taxon>Gunneridae</taxon>
        <taxon>Pentapetalae</taxon>
        <taxon>Caryophyllales</taxon>
        <taxon>Chenopodiaceae</taxon>
        <taxon>Chenopodioideae</taxon>
        <taxon>Atripliceae</taxon>
        <taxon>Chenopodium</taxon>
    </lineage>
</organism>
<dbReference type="InterPro" id="IPR036236">
    <property type="entry name" value="Znf_C2H2_sf"/>
</dbReference>
<dbReference type="PANTHER" id="PTHR46481">
    <property type="entry name" value="ZINC FINGER BED DOMAIN-CONTAINING PROTEIN 4"/>
    <property type="match status" value="1"/>
</dbReference>
<dbReference type="EnsemblPlants" id="AUR62033685-RA">
    <property type="protein sequence ID" value="AUR62033685-RA:cds"/>
    <property type="gene ID" value="AUR62033685"/>
</dbReference>
<keyword evidence="3" id="KW-0479">Metal-binding</keyword>
<dbReference type="GO" id="GO:0046983">
    <property type="term" value="F:protein dimerization activity"/>
    <property type="evidence" value="ECO:0007669"/>
    <property type="project" value="InterPro"/>
</dbReference>
<evidence type="ECO:0000256" key="1">
    <source>
        <dbReference type="ARBA" id="ARBA00004123"/>
    </source>
</evidence>
<reference evidence="13" key="1">
    <citation type="journal article" date="2017" name="Nature">
        <title>The genome of Chenopodium quinoa.</title>
        <authorList>
            <person name="Jarvis D.E."/>
            <person name="Ho Y.S."/>
            <person name="Lightfoot D.J."/>
            <person name="Schmoeckel S.M."/>
            <person name="Li B."/>
            <person name="Borm T.J.A."/>
            <person name="Ohyanagi H."/>
            <person name="Mineta K."/>
            <person name="Michell C.T."/>
            <person name="Saber N."/>
            <person name="Kharbatia N.M."/>
            <person name="Rupper R.R."/>
            <person name="Sharp A.R."/>
            <person name="Dally N."/>
            <person name="Boughton B.A."/>
            <person name="Woo Y.H."/>
            <person name="Gao G."/>
            <person name="Schijlen E.G.W.M."/>
            <person name="Guo X."/>
            <person name="Momin A.A."/>
            <person name="Negrao S."/>
            <person name="Al-Babili S."/>
            <person name="Gehring C."/>
            <person name="Roessner U."/>
            <person name="Jung C."/>
            <person name="Murphy K."/>
            <person name="Arold S.T."/>
            <person name="Gojobori T."/>
            <person name="van der Linden C.G."/>
            <person name="van Loo E.N."/>
            <person name="Jellen E.N."/>
            <person name="Maughan P.J."/>
            <person name="Tester M."/>
        </authorList>
    </citation>
    <scope>NUCLEOTIDE SEQUENCE [LARGE SCALE GENOMIC DNA]</scope>
    <source>
        <strain evidence="13">cv. PI 614886</strain>
    </source>
</reference>
<keyword evidence="7" id="KW-0238">DNA-binding</keyword>
<evidence type="ECO:0000259" key="12">
    <source>
        <dbReference type="PROSITE" id="PS50808"/>
    </source>
</evidence>
<keyword evidence="14" id="KW-1185">Reference proteome</keyword>
<comment type="subunit">
    <text evidence="2">Homodimer.</text>
</comment>
<dbReference type="Gramene" id="AUR62033685-RA">
    <property type="protein sequence ID" value="AUR62033685-RA:cds"/>
    <property type="gene ID" value="AUR62033685"/>
</dbReference>
<dbReference type="InterPro" id="IPR052035">
    <property type="entry name" value="ZnF_BED_domain_contain"/>
</dbReference>
<evidence type="ECO:0000313" key="14">
    <source>
        <dbReference type="Proteomes" id="UP000596660"/>
    </source>
</evidence>
<evidence type="ECO:0000256" key="11">
    <source>
        <dbReference type="SAM" id="MobiDB-lite"/>
    </source>
</evidence>
<keyword evidence="5" id="KW-0862">Zinc</keyword>
<dbReference type="InterPro" id="IPR003656">
    <property type="entry name" value="Znf_BED"/>
</dbReference>
<dbReference type="Pfam" id="PF14372">
    <property type="entry name" value="hAT-like_RNase-H"/>
    <property type="match status" value="1"/>
</dbReference>
<dbReference type="SUPFAM" id="SSF140996">
    <property type="entry name" value="Hermes dimerisation domain"/>
    <property type="match status" value="1"/>
</dbReference>
<evidence type="ECO:0000256" key="9">
    <source>
        <dbReference type="ARBA" id="ARBA00023242"/>
    </source>
</evidence>
<keyword evidence="8" id="KW-0804">Transcription</keyword>
<dbReference type="PANTHER" id="PTHR46481:SF11">
    <property type="entry name" value="ZINC FINGER BED DOMAIN-CONTAINING PROTEIN RICESLEEPER 2-LIKE"/>
    <property type="match status" value="1"/>
</dbReference>
<protein>
    <recommendedName>
        <fullName evidence="12">BED-type domain-containing protein</fullName>
    </recommendedName>
</protein>
<dbReference type="Proteomes" id="UP000596660">
    <property type="component" value="Unplaced"/>
</dbReference>
<accession>A0A803MQY4</accession>
<evidence type="ECO:0000256" key="2">
    <source>
        <dbReference type="ARBA" id="ARBA00011738"/>
    </source>
</evidence>
<reference evidence="13" key="2">
    <citation type="submission" date="2021-03" db="UniProtKB">
        <authorList>
            <consortium name="EnsemblPlants"/>
        </authorList>
    </citation>
    <scope>IDENTIFICATION</scope>
</reference>
<feature type="compositionally biased region" description="Polar residues" evidence="11">
    <location>
        <begin position="1"/>
        <end position="11"/>
    </location>
</feature>
<dbReference type="Pfam" id="PF05699">
    <property type="entry name" value="Dimer_Tnp_hAT"/>
    <property type="match status" value="1"/>
</dbReference>
<evidence type="ECO:0000256" key="5">
    <source>
        <dbReference type="ARBA" id="ARBA00022833"/>
    </source>
</evidence>
<dbReference type="SUPFAM" id="SSF57667">
    <property type="entry name" value="beta-beta-alpha zinc fingers"/>
    <property type="match status" value="1"/>
</dbReference>
<evidence type="ECO:0000256" key="6">
    <source>
        <dbReference type="ARBA" id="ARBA00023015"/>
    </source>
</evidence>
<feature type="compositionally biased region" description="Polar residues" evidence="11">
    <location>
        <begin position="29"/>
        <end position="38"/>
    </location>
</feature>
<dbReference type="SUPFAM" id="SSF53098">
    <property type="entry name" value="Ribonuclease H-like"/>
    <property type="match status" value="1"/>
</dbReference>
<dbReference type="AlphaFoldDB" id="A0A803MQY4"/>
<evidence type="ECO:0000256" key="8">
    <source>
        <dbReference type="ARBA" id="ARBA00023163"/>
    </source>
</evidence>
<dbReference type="PROSITE" id="PS50808">
    <property type="entry name" value="ZF_BED"/>
    <property type="match status" value="1"/>
</dbReference>
<comment type="subcellular location">
    <subcellularLocation>
        <location evidence="1">Nucleus</location>
    </subcellularLocation>
</comment>
<keyword evidence="6" id="KW-0805">Transcription regulation</keyword>
<sequence>MEEVSSTPTNGNDDDEGFVDPSSYVKEPTNVTKKQSTKVNDEEMAQDDEEIIGVNGRKLTSVVWKHFDQIKVNGEDKAKCKGCKKLFVGGGKSGTTHLRDHIKRCMKIKNTMDVKQQLLQAMSSKSGSPSLGMGKFKFNAQVSRSELVNMIILHEYPLAIVEHVGFRRFVSSLNPDFKVISRNTVKADILRDYKEERSKLMRFLYVPCPHNKESIIKALVECLKSFNIDEKVSTITLDNCTTNDAVVDFLREKLNSSKLIIGGSYLHMRCCAHILNLIVGDGLEMISGAIEKVRSVVAFCVSTPKRYEKFEDACNYCRIPITKKLTLDCKTRWNSCYDMLQIALMYKDAFTRLDSKVIESMASKMNVKFDKYWNVINVMLSVASVLDPRKKLDIVTFYYRLMYGDCFEIECDRVKILLVDLVHDYEMDASYDDTPFSVTSSFVNVNGKRPMDEFDDIEGLWARHVLQQPPKRTRKCEVETYLLEERLVVNESKFSLLAWWNAESHRFPTLAKIARDILAIPISTVASESSFSTSGRVI</sequence>
<evidence type="ECO:0000256" key="7">
    <source>
        <dbReference type="ARBA" id="ARBA00023125"/>
    </source>
</evidence>
<evidence type="ECO:0000256" key="4">
    <source>
        <dbReference type="ARBA" id="ARBA00022771"/>
    </source>
</evidence>
<dbReference type="GO" id="GO:0005634">
    <property type="term" value="C:nucleus"/>
    <property type="evidence" value="ECO:0007669"/>
    <property type="project" value="UniProtKB-SubCell"/>
</dbReference>
<proteinExistence type="predicted"/>
<dbReference type="InterPro" id="IPR012337">
    <property type="entry name" value="RNaseH-like_sf"/>
</dbReference>
<dbReference type="SMART" id="SM00614">
    <property type="entry name" value="ZnF_BED"/>
    <property type="match status" value="1"/>
</dbReference>
<dbReference type="GO" id="GO:0008270">
    <property type="term" value="F:zinc ion binding"/>
    <property type="evidence" value="ECO:0007669"/>
    <property type="project" value="UniProtKB-KW"/>
</dbReference>
<feature type="domain" description="BED-type" evidence="12">
    <location>
        <begin position="58"/>
        <end position="112"/>
    </location>
</feature>
<keyword evidence="9" id="KW-0539">Nucleus</keyword>
<name>A0A803MQY4_CHEQI</name>
<evidence type="ECO:0000313" key="13">
    <source>
        <dbReference type="EnsemblPlants" id="AUR62033685-RA:cds"/>
    </source>
</evidence>
<feature type="region of interest" description="Disordered" evidence="11">
    <location>
        <begin position="1"/>
        <end position="44"/>
    </location>
</feature>
<evidence type="ECO:0000256" key="3">
    <source>
        <dbReference type="ARBA" id="ARBA00022723"/>
    </source>
</evidence>
<evidence type="ECO:0000256" key="10">
    <source>
        <dbReference type="PROSITE-ProRule" id="PRU00027"/>
    </source>
</evidence>
<keyword evidence="4 10" id="KW-0863">Zinc-finger</keyword>
<dbReference type="InterPro" id="IPR025525">
    <property type="entry name" value="hAT-like_transposase_RNase-H"/>
</dbReference>
<dbReference type="GO" id="GO:0003677">
    <property type="term" value="F:DNA binding"/>
    <property type="evidence" value="ECO:0007669"/>
    <property type="project" value="UniProtKB-KW"/>
</dbReference>
<dbReference type="Pfam" id="PF02892">
    <property type="entry name" value="zf-BED"/>
    <property type="match status" value="1"/>
</dbReference>